<organism evidence="2 3">
    <name type="scientific">Streptomyces griseoluteus</name>
    <dbReference type="NCBI Taxonomy" id="29306"/>
    <lineage>
        <taxon>Bacteria</taxon>
        <taxon>Bacillati</taxon>
        <taxon>Actinomycetota</taxon>
        <taxon>Actinomycetes</taxon>
        <taxon>Kitasatosporales</taxon>
        <taxon>Streptomycetaceae</taxon>
        <taxon>Streptomyces</taxon>
    </lineage>
</organism>
<evidence type="ECO:0000256" key="1">
    <source>
        <dbReference type="SAM" id="MobiDB-lite"/>
    </source>
</evidence>
<evidence type="ECO:0000313" key="3">
    <source>
        <dbReference type="Proteomes" id="UP000298513"/>
    </source>
</evidence>
<keyword evidence="3" id="KW-1185">Reference proteome</keyword>
<dbReference type="Pfam" id="PF15594">
    <property type="entry name" value="Imm50"/>
    <property type="match status" value="1"/>
</dbReference>
<protein>
    <submittedName>
        <fullName evidence="2">Uncharacterized protein</fullName>
    </submittedName>
</protein>
<sequence>MSSRTMPADPLAGDAPVPPEAWPTHLVNPQGLRAVYGAEPPPLTAVRLRQVTLHEDGPALTLRLDLPYPADPPRKWAAQGFDTVQTELAFTGLSALTLYGFGTEITADVTLTAAGDGVAVHVTAPETTVEAVARTVHLAALRAYAQE</sequence>
<evidence type="ECO:0000313" key="2">
    <source>
        <dbReference type="EMBL" id="TGN83933.1"/>
    </source>
</evidence>
<proteinExistence type="predicted"/>
<feature type="region of interest" description="Disordered" evidence="1">
    <location>
        <begin position="1"/>
        <end position="22"/>
    </location>
</feature>
<gene>
    <name evidence="2" type="ORF">E5082_13970</name>
</gene>
<reference evidence="2 3" key="1">
    <citation type="submission" date="2019-04" db="EMBL/GenBank/DDBJ databases">
        <title>Streptomyces sp. nov. Bv016 isolated from bark of Buahinia variegata.</title>
        <authorList>
            <person name="Kanchanasin P."/>
            <person name="Tanasupawat S."/>
            <person name="Yuki M."/>
            <person name="Kudo T."/>
        </authorList>
    </citation>
    <scope>NUCLEOTIDE SEQUENCE [LARGE SCALE GENOMIC DNA]</scope>
    <source>
        <strain evidence="2 3">JCM 4765</strain>
    </source>
</reference>
<name>A0A4Z1DJD1_STRGP</name>
<dbReference type="EMBL" id="SRRU01000004">
    <property type="protein sequence ID" value="TGN83933.1"/>
    <property type="molecule type" value="Genomic_DNA"/>
</dbReference>
<comment type="caution">
    <text evidence="2">The sequence shown here is derived from an EMBL/GenBank/DDBJ whole genome shotgun (WGS) entry which is preliminary data.</text>
</comment>
<dbReference type="Proteomes" id="UP000298513">
    <property type="component" value="Unassembled WGS sequence"/>
</dbReference>
<dbReference type="AlphaFoldDB" id="A0A4Z1DJD1"/>
<accession>A0A4Z1DJD1</accession>
<dbReference type="InterPro" id="IPR028957">
    <property type="entry name" value="Imm50"/>
</dbReference>